<dbReference type="InterPro" id="IPR007419">
    <property type="entry name" value="BFD-like_2Fe2S-bd_dom"/>
</dbReference>
<gene>
    <name evidence="3" type="ORF">ROSEINA2194_01530</name>
</gene>
<dbReference type="SUPFAM" id="SSF51905">
    <property type="entry name" value="FAD/NAD(P)-binding domain"/>
    <property type="match status" value="1"/>
</dbReference>
<dbReference type="InterPro" id="IPR041854">
    <property type="entry name" value="BFD-like_2Fe2S-bd_dom_sf"/>
</dbReference>
<dbReference type="InterPro" id="IPR006076">
    <property type="entry name" value="FAD-dep_OxRdtase"/>
</dbReference>
<feature type="domain" description="FAD dependent oxidoreductase" evidence="1">
    <location>
        <begin position="32"/>
        <end position="387"/>
    </location>
</feature>
<evidence type="ECO:0000259" key="1">
    <source>
        <dbReference type="Pfam" id="PF01266"/>
    </source>
</evidence>
<evidence type="ECO:0000313" key="3">
    <source>
        <dbReference type="EMBL" id="EEG94683.1"/>
    </source>
</evidence>
<dbReference type="InterPro" id="IPR052745">
    <property type="entry name" value="G3P_Oxidase/Oxidoreductase"/>
</dbReference>
<dbReference type="PANTHER" id="PTHR42720">
    <property type="entry name" value="GLYCEROL-3-PHOSPHATE DEHYDROGENASE"/>
    <property type="match status" value="1"/>
</dbReference>
<dbReference type="Pfam" id="PF01266">
    <property type="entry name" value="DAO"/>
    <property type="match status" value="1"/>
</dbReference>
<dbReference type="CDD" id="cd19946">
    <property type="entry name" value="GlpA-like_Fer2_BFD-like"/>
    <property type="match status" value="1"/>
</dbReference>
<evidence type="ECO:0000259" key="2">
    <source>
        <dbReference type="Pfam" id="PF04324"/>
    </source>
</evidence>
<dbReference type="Gene3D" id="3.50.50.60">
    <property type="entry name" value="FAD/NAD(P)-binding domain"/>
    <property type="match status" value="1"/>
</dbReference>
<proteinExistence type="predicted"/>
<name>C0FS15_9FIRM</name>
<sequence>MLFFCIKEAKSSPRPEGLGFCFAKQGGFDMYDVAIIGAGVVGSAIARELSKYQVNACVIEREEDVCNGTSKANSAIIHGGFDATPGTLKAKLNVRGNFLMDELARDLDIPFKRNGSLVVCTKDQDRSGLEKLLEKGTSNGVPGLRIIEREELIAMEPNLSDDVTCALFAPTGGIVCPFHMTMAFAENACTNGVKFFLNTQVDTIEKNGDSYRISTLHTDTKNKETFEAKVVINAAGVYADVFNNMVSENKLHITARKGEYCLLDKDAGTHVSHTIFQLPSKMGKGVLVTPTVHGNLLVGPTAVDVDDKEAVNTTASGLDSLAATAARSVKNVPMRQVITSFAGLRAHEDSDDFVIGEVKDAKGFINAAGIESPGLSSAPAIAEMVTDIVKGLLPLEKNPDFVGTRKGILRLDTLSLEERNKLIKEHPEYGNIICRCEMITEGEIMDAIHRPLGARSLDGVKRRTRAGMGRCQAGFCSPRTMEILEREVPMSIFDITKNGVGSNIVVGYNKEV</sequence>
<organism evidence="3 4">
    <name type="scientific">Roseburia inulinivorans DSM 16841</name>
    <dbReference type="NCBI Taxonomy" id="622312"/>
    <lineage>
        <taxon>Bacteria</taxon>
        <taxon>Bacillati</taxon>
        <taxon>Bacillota</taxon>
        <taxon>Clostridia</taxon>
        <taxon>Lachnospirales</taxon>
        <taxon>Lachnospiraceae</taxon>
        <taxon>Roseburia</taxon>
    </lineage>
</organism>
<reference evidence="3 4" key="1">
    <citation type="submission" date="2009-02" db="EMBL/GenBank/DDBJ databases">
        <authorList>
            <person name="Fulton L."/>
            <person name="Clifton S."/>
            <person name="Fulton B."/>
            <person name="Xu J."/>
            <person name="Minx P."/>
            <person name="Pepin K.H."/>
            <person name="Johnson M."/>
            <person name="Bhonagiri V."/>
            <person name="Nash W.E."/>
            <person name="Mardis E.R."/>
            <person name="Wilson R.K."/>
        </authorList>
    </citation>
    <scope>NUCLEOTIDE SEQUENCE [LARGE SCALE GENOMIC DNA]</scope>
    <source>
        <strain evidence="3 4">DSM 16841</strain>
    </source>
</reference>
<dbReference type="AlphaFoldDB" id="C0FS15"/>
<accession>C0FS15</accession>
<dbReference type="Gene3D" id="3.30.9.10">
    <property type="entry name" value="D-Amino Acid Oxidase, subunit A, domain 2"/>
    <property type="match status" value="1"/>
</dbReference>
<feature type="domain" description="BFD-like [2Fe-2S]-binding" evidence="2">
    <location>
        <begin position="432"/>
        <end position="485"/>
    </location>
</feature>
<dbReference type="InterPro" id="IPR036188">
    <property type="entry name" value="FAD/NAD-bd_sf"/>
</dbReference>
<evidence type="ECO:0000313" key="4">
    <source>
        <dbReference type="Proteomes" id="UP000003561"/>
    </source>
</evidence>
<dbReference type="EMBL" id="ACFY01000058">
    <property type="protein sequence ID" value="EEG94683.1"/>
    <property type="molecule type" value="Genomic_DNA"/>
</dbReference>
<comment type="caution">
    <text evidence="3">The sequence shown here is derived from an EMBL/GenBank/DDBJ whole genome shotgun (WGS) entry which is preliminary data.</text>
</comment>
<dbReference type="PANTHER" id="PTHR42720:SF1">
    <property type="entry name" value="GLYCEROL 3-PHOSPHATE OXIDASE"/>
    <property type="match status" value="1"/>
</dbReference>
<protein>
    <submittedName>
        <fullName evidence="3">FAD dependent oxidoreductase</fullName>
    </submittedName>
</protein>
<reference evidence="3 4" key="2">
    <citation type="submission" date="2009-03" db="EMBL/GenBank/DDBJ databases">
        <title>Draft genome sequence of Roseburia inulinivorans (DSM 16841).</title>
        <authorList>
            <person name="Sudarsanam P."/>
            <person name="Ley R."/>
            <person name="Guruge J."/>
            <person name="Turnbaugh P.J."/>
            <person name="Mahowald M."/>
            <person name="Liep D."/>
            <person name="Gordon J."/>
        </authorList>
    </citation>
    <scope>NUCLEOTIDE SEQUENCE [LARGE SCALE GENOMIC DNA]</scope>
    <source>
        <strain evidence="3 4">DSM 16841</strain>
    </source>
</reference>
<dbReference type="Gene3D" id="1.10.10.1100">
    <property type="entry name" value="BFD-like [2Fe-2S]-binding domain"/>
    <property type="match status" value="1"/>
</dbReference>
<dbReference type="Pfam" id="PF04324">
    <property type="entry name" value="Fer2_BFD"/>
    <property type="match status" value="1"/>
</dbReference>
<dbReference type="eggNOG" id="COG0579">
    <property type="taxonomic scope" value="Bacteria"/>
</dbReference>
<dbReference type="Proteomes" id="UP000003561">
    <property type="component" value="Unassembled WGS sequence"/>
</dbReference>